<comment type="caution">
    <text evidence="2">The sequence shown here is derived from an EMBL/GenBank/DDBJ whole genome shotgun (WGS) entry which is preliminary data.</text>
</comment>
<reference evidence="2 3" key="1">
    <citation type="journal article" date="2018" name="Sci. Rep.">
        <title>Genomic signatures of local adaptation to the degree of environmental predictability in rotifers.</title>
        <authorList>
            <person name="Franch-Gras L."/>
            <person name="Hahn C."/>
            <person name="Garcia-Roger E.M."/>
            <person name="Carmona M.J."/>
            <person name="Serra M."/>
            <person name="Gomez A."/>
        </authorList>
    </citation>
    <scope>NUCLEOTIDE SEQUENCE [LARGE SCALE GENOMIC DNA]</scope>
    <source>
        <strain evidence="2">HYR1</strain>
    </source>
</reference>
<name>A0A3M7Q3I0_BRAPC</name>
<accession>A0A3M7Q3I0</accession>
<organism evidence="2 3">
    <name type="scientific">Brachionus plicatilis</name>
    <name type="common">Marine rotifer</name>
    <name type="synonym">Brachionus muelleri</name>
    <dbReference type="NCBI Taxonomy" id="10195"/>
    <lineage>
        <taxon>Eukaryota</taxon>
        <taxon>Metazoa</taxon>
        <taxon>Spiralia</taxon>
        <taxon>Gnathifera</taxon>
        <taxon>Rotifera</taxon>
        <taxon>Eurotatoria</taxon>
        <taxon>Monogononta</taxon>
        <taxon>Pseudotrocha</taxon>
        <taxon>Ploima</taxon>
        <taxon>Brachionidae</taxon>
        <taxon>Brachionus</taxon>
    </lineage>
</organism>
<dbReference type="EMBL" id="REGN01007584">
    <property type="protein sequence ID" value="RNA05833.1"/>
    <property type="molecule type" value="Genomic_DNA"/>
</dbReference>
<evidence type="ECO:0000313" key="3">
    <source>
        <dbReference type="Proteomes" id="UP000276133"/>
    </source>
</evidence>
<gene>
    <name evidence="2" type="ORF">BpHYR1_014037</name>
</gene>
<dbReference type="AlphaFoldDB" id="A0A3M7Q3I0"/>
<feature type="region of interest" description="Disordered" evidence="1">
    <location>
        <begin position="47"/>
        <end position="69"/>
    </location>
</feature>
<proteinExistence type="predicted"/>
<dbReference type="Proteomes" id="UP000276133">
    <property type="component" value="Unassembled WGS sequence"/>
</dbReference>
<protein>
    <submittedName>
        <fullName evidence="2">Uncharacterized protein</fullName>
    </submittedName>
</protein>
<evidence type="ECO:0000256" key="1">
    <source>
        <dbReference type="SAM" id="MobiDB-lite"/>
    </source>
</evidence>
<evidence type="ECO:0000313" key="2">
    <source>
        <dbReference type="EMBL" id="RNA05833.1"/>
    </source>
</evidence>
<keyword evidence="3" id="KW-1185">Reference proteome</keyword>
<sequence length="69" mass="8268">MKNFLQKFDKNLIQSKSNEFYRQIANIFVRAFSFHLYSCCMLQQEAKNPQTDPIKQIKPINQLRKTQKS</sequence>